<proteinExistence type="inferred from homology"/>
<keyword evidence="5 8" id="KW-0812">Transmembrane</keyword>
<feature type="domain" description="YidE/YbjL duplication" evidence="9">
    <location>
        <begin position="213"/>
        <end position="383"/>
    </location>
</feature>
<evidence type="ECO:0000256" key="2">
    <source>
        <dbReference type="ARBA" id="ARBA00009854"/>
    </source>
</evidence>
<feature type="transmembrane region" description="Helical" evidence="8">
    <location>
        <begin position="13"/>
        <end position="31"/>
    </location>
</feature>
<reference evidence="11" key="1">
    <citation type="submission" date="2011-10" db="EMBL/GenBank/DDBJ databases">
        <title>The complete genome of chromosome of Thermovirga lienii DSM 17291.</title>
        <authorList>
            <consortium name="US DOE Joint Genome Institute (JGI-PGF)"/>
            <person name="Lucas S."/>
            <person name="Copeland A."/>
            <person name="Lapidus A."/>
            <person name="Glavina del Rio T."/>
            <person name="Dalin E."/>
            <person name="Tice H."/>
            <person name="Bruce D."/>
            <person name="Goodwin L."/>
            <person name="Pitluck S."/>
            <person name="Peters L."/>
            <person name="Mikhailova N."/>
            <person name="Saunders E."/>
            <person name="Kyrpides N."/>
            <person name="Mavromatis K."/>
            <person name="Ivanova N."/>
            <person name="Last F.I."/>
            <person name="Brettin T."/>
            <person name="Detter J.C."/>
            <person name="Han C."/>
            <person name="Larimer F."/>
            <person name="Land M."/>
            <person name="Hauser L."/>
            <person name="Markowitz V."/>
            <person name="Cheng J.-F."/>
            <person name="Hugenholtz P."/>
            <person name="Woyke T."/>
            <person name="Wu D."/>
            <person name="Spring S."/>
            <person name="Schroeder M."/>
            <person name="Brambilla E.-M."/>
            <person name="Klenk H.-P."/>
            <person name="Eisen J.A."/>
        </authorList>
    </citation>
    <scope>NUCLEOTIDE SEQUENCE [LARGE SCALE GENOMIC DNA]</scope>
    <source>
        <strain evidence="11">ATCC BAA-1197 / DSM 17291 / Cas60314</strain>
    </source>
</reference>
<dbReference type="PANTHER" id="PTHR30445">
    <property type="entry name" value="K(+)_H(+) ANTIPORTER SUBUNIT KHTT"/>
    <property type="match status" value="1"/>
</dbReference>
<dbReference type="EMBL" id="CP003096">
    <property type="protein sequence ID" value="AER66135.1"/>
    <property type="molecule type" value="Genomic_DNA"/>
</dbReference>
<dbReference type="InterPro" id="IPR050144">
    <property type="entry name" value="AAE_transporter"/>
</dbReference>
<name>G7V7H3_THELD</name>
<feature type="transmembrane region" description="Helical" evidence="8">
    <location>
        <begin position="236"/>
        <end position="254"/>
    </location>
</feature>
<feature type="transmembrane region" description="Helical" evidence="8">
    <location>
        <begin position="210"/>
        <end position="230"/>
    </location>
</feature>
<keyword evidence="11" id="KW-1185">Reference proteome</keyword>
<evidence type="ECO:0000256" key="8">
    <source>
        <dbReference type="SAM" id="Phobius"/>
    </source>
</evidence>
<evidence type="ECO:0000256" key="4">
    <source>
        <dbReference type="ARBA" id="ARBA00022475"/>
    </source>
</evidence>
<dbReference type="AlphaFoldDB" id="G7V7H3"/>
<dbReference type="PANTHER" id="PTHR30445:SF3">
    <property type="entry name" value="TRANSPORT PROTEIN YIDE-RELATED"/>
    <property type="match status" value="1"/>
</dbReference>
<evidence type="ECO:0000256" key="3">
    <source>
        <dbReference type="ARBA" id="ARBA00022448"/>
    </source>
</evidence>
<feature type="transmembrane region" description="Helical" evidence="8">
    <location>
        <begin position="154"/>
        <end position="174"/>
    </location>
</feature>
<evidence type="ECO:0000313" key="11">
    <source>
        <dbReference type="Proteomes" id="UP000005868"/>
    </source>
</evidence>
<evidence type="ECO:0000256" key="5">
    <source>
        <dbReference type="ARBA" id="ARBA00022692"/>
    </source>
</evidence>
<dbReference type="GO" id="GO:0005886">
    <property type="term" value="C:plasma membrane"/>
    <property type="evidence" value="ECO:0007669"/>
    <property type="project" value="UniProtKB-SubCell"/>
</dbReference>
<protein>
    <submittedName>
        <fullName evidence="10">YidE/YbjL duplication</fullName>
    </submittedName>
</protein>
<feature type="transmembrane region" description="Helical" evidence="8">
    <location>
        <begin position="328"/>
        <end position="353"/>
    </location>
</feature>
<feature type="transmembrane region" description="Helical" evidence="8">
    <location>
        <begin position="59"/>
        <end position="76"/>
    </location>
</feature>
<dbReference type="InterPro" id="IPR006512">
    <property type="entry name" value="YidE_YbjL"/>
</dbReference>
<dbReference type="Pfam" id="PF06826">
    <property type="entry name" value="Asp-Al_Ex"/>
    <property type="match status" value="2"/>
</dbReference>
<sequence length="386" mass="40569">MHIFADLVKNNEIFILVLTTAIGVFLGKVAVGKVSLGLSGCLFSGLIFGALGLQVGKTFFYWNLIIFVVSVGLLAAKDVIIFMKNYGLKFAALSVAVTGVGAASTWVFTHFAGGFVDPYVAAGTYVGALTSSPGLGAALESSAGNPGVVAGYTIAYPFGVLAVVLFVQLAPILLKIDIEKERADLEEMVNLLNDKRTGDDSKTYLNEFSIASFLICIIAGMFVGSIFIPVPWIGKVSLGTTGGALLVSLIFGALQKIGPLDMCMDRKILAILRDMSLAFFLTSAGLMAGPAIIEIFLERGFVLVGISVITAFLSILTGYFLGRKLWKINWIILAGAICGAMTSTPGLGAAISATDSEDCAAGYGAAYPVALFCMVIFTTLIVKTVN</sequence>
<feature type="transmembrane region" description="Helical" evidence="8">
    <location>
        <begin position="36"/>
        <end position="53"/>
    </location>
</feature>
<keyword evidence="3" id="KW-0813">Transport</keyword>
<feature type="transmembrane region" description="Helical" evidence="8">
    <location>
        <begin position="302"/>
        <end position="321"/>
    </location>
</feature>
<dbReference type="KEGG" id="tli:Tlie_0400"/>
<feature type="domain" description="YidE/YbjL duplication" evidence="9">
    <location>
        <begin position="16"/>
        <end position="170"/>
    </location>
</feature>
<feature type="transmembrane region" description="Helical" evidence="8">
    <location>
        <begin position="365"/>
        <end position="382"/>
    </location>
</feature>
<evidence type="ECO:0000313" key="10">
    <source>
        <dbReference type="EMBL" id="AER66135.1"/>
    </source>
</evidence>
<keyword evidence="6 8" id="KW-1133">Transmembrane helix</keyword>
<evidence type="ECO:0000256" key="7">
    <source>
        <dbReference type="ARBA" id="ARBA00023136"/>
    </source>
</evidence>
<gene>
    <name evidence="10" type="ordered locus">Tlie_0400</name>
</gene>
<organism evidence="10 11">
    <name type="scientific">Thermovirga lienii (strain ATCC BAA-1197 / DSM 17291 / Cas60314)</name>
    <dbReference type="NCBI Taxonomy" id="580340"/>
    <lineage>
        <taxon>Bacteria</taxon>
        <taxon>Thermotogati</taxon>
        <taxon>Synergistota</taxon>
        <taxon>Synergistia</taxon>
        <taxon>Synergistales</taxon>
        <taxon>Thermovirgaceae</taxon>
        <taxon>Thermovirga</taxon>
    </lineage>
</organism>
<dbReference type="eggNOG" id="COG2985">
    <property type="taxonomic scope" value="Bacteria"/>
</dbReference>
<dbReference type="HOGENOM" id="CLU_035023_4_0_0"/>
<reference evidence="10 11" key="2">
    <citation type="journal article" date="2012" name="Stand. Genomic Sci.">
        <title>Genome sequence of the moderately thermophilic, amino-acid-degrading and sulfur-reducing bacterium Thermovirga lienii type strain (Cas60314(T)).</title>
        <authorList>
            <person name="Goker M."/>
            <person name="Saunders E."/>
            <person name="Lapidus A."/>
            <person name="Nolan M."/>
            <person name="Lucas S."/>
            <person name="Hammon N."/>
            <person name="Deshpande S."/>
            <person name="Cheng J.F."/>
            <person name="Han C."/>
            <person name="Tapia R."/>
            <person name="Goodwin L.A."/>
            <person name="Pitluck S."/>
            <person name="Liolios K."/>
            <person name="Mavromatis K."/>
            <person name="Pagani I."/>
            <person name="Ivanova N."/>
            <person name="Mikhailova N."/>
            <person name="Pati A."/>
            <person name="Chen A."/>
            <person name="Palaniappan K."/>
            <person name="Land M."/>
            <person name="Chang Y.J."/>
            <person name="Jeffries C.D."/>
            <person name="Brambilla E.M."/>
            <person name="Rohde M."/>
            <person name="Spring S."/>
            <person name="Detter J.C."/>
            <person name="Woyke T."/>
            <person name="Bristow J."/>
            <person name="Eisen J.A."/>
            <person name="Markowitz V."/>
            <person name="Hugenholtz P."/>
            <person name="Kyrpides N.C."/>
            <person name="Klenk H.P."/>
        </authorList>
    </citation>
    <scope>NUCLEOTIDE SEQUENCE [LARGE SCALE GENOMIC DNA]</scope>
    <source>
        <strain evidence="11">ATCC BAA-1197 / DSM 17291 / Cas60314</strain>
    </source>
</reference>
<evidence type="ECO:0000256" key="1">
    <source>
        <dbReference type="ARBA" id="ARBA00004651"/>
    </source>
</evidence>
<dbReference type="OrthoDB" id="9155749at2"/>
<feature type="transmembrane region" description="Helical" evidence="8">
    <location>
        <begin position="275"/>
        <end position="296"/>
    </location>
</feature>
<evidence type="ECO:0000259" key="9">
    <source>
        <dbReference type="Pfam" id="PF06826"/>
    </source>
</evidence>
<accession>G7V7H3</accession>
<dbReference type="STRING" id="580340.Tlie_0400"/>
<dbReference type="Proteomes" id="UP000005868">
    <property type="component" value="Chromosome"/>
</dbReference>
<comment type="similarity">
    <text evidence="2">Belongs to the AAE transporter (TC 2.A.81) family.</text>
</comment>
<comment type="subcellular location">
    <subcellularLocation>
        <location evidence="1">Cell membrane</location>
        <topology evidence="1">Multi-pass membrane protein</topology>
    </subcellularLocation>
</comment>
<feature type="transmembrane region" description="Helical" evidence="8">
    <location>
        <begin position="88"/>
        <end position="108"/>
    </location>
</feature>
<evidence type="ECO:0000256" key="6">
    <source>
        <dbReference type="ARBA" id="ARBA00022989"/>
    </source>
</evidence>
<keyword evidence="7 8" id="KW-0472">Membrane</keyword>
<keyword evidence="4" id="KW-1003">Cell membrane</keyword>
<dbReference type="NCBIfam" id="TIGR01625">
    <property type="entry name" value="YidE_YbjL_dupl"/>
    <property type="match status" value="1"/>
</dbReference>